<reference evidence="2" key="1">
    <citation type="journal article" date="2019" name="Int. J. Syst. Evol. Microbiol.">
        <title>The Global Catalogue of Microorganisms (GCM) 10K type strain sequencing project: providing services to taxonomists for standard genome sequencing and annotation.</title>
        <authorList>
            <consortium name="The Broad Institute Genomics Platform"/>
            <consortium name="The Broad Institute Genome Sequencing Center for Infectious Disease"/>
            <person name="Wu L."/>
            <person name="Ma J."/>
        </authorList>
    </citation>
    <scope>NUCLEOTIDE SEQUENCE [LARGE SCALE GENOMIC DNA]</scope>
    <source>
        <strain evidence="2">KCTC 33576</strain>
    </source>
</reference>
<comment type="caution">
    <text evidence="1">The sequence shown here is derived from an EMBL/GenBank/DDBJ whole genome shotgun (WGS) entry which is preliminary data.</text>
</comment>
<dbReference type="SUPFAM" id="SSF75169">
    <property type="entry name" value="DsrEFH-like"/>
    <property type="match status" value="1"/>
</dbReference>
<dbReference type="InterPro" id="IPR003787">
    <property type="entry name" value="Sulphur_relay_DsrE/F-like"/>
</dbReference>
<accession>A0ABW5XDL3</accession>
<sequence length="120" mass="12548">MDRSLVIKSTTGFDIPEKTNQAMTVAVAAITAGVETSVWLTGDSVFLAVPGHAGQIALEHAMDMADLVEIVLEGGTLTACTQCVARRGLTQADLFEGVRIAGAPVFVEETLRAGAQALVY</sequence>
<dbReference type="Pfam" id="PF02635">
    <property type="entry name" value="DsrE"/>
    <property type="match status" value="1"/>
</dbReference>
<dbReference type="InterPro" id="IPR027396">
    <property type="entry name" value="DsrEFH-like"/>
</dbReference>
<evidence type="ECO:0000313" key="2">
    <source>
        <dbReference type="Proteomes" id="UP001597391"/>
    </source>
</evidence>
<protein>
    <submittedName>
        <fullName evidence="1">DsrE family protein</fullName>
    </submittedName>
</protein>
<dbReference type="Proteomes" id="UP001597391">
    <property type="component" value="Unassembled WGS sequence"/>
</dbReference>
<keyword evidence="2" id="KW-1185">Reference proteome</keyword>
<dbReference type="EMBL" id="JBHUOP010000002">
    <property type="protein sequence ID" value="MFD2839973.1"/>
    <property type="molecule type" value="Genomic_DNA"/>
</dbReference>
<name>A0ABW5XDL3_9MICO</name>
<dbReference type="RefSeq" id="WP_377465587.1">
    <property type="nucleotide sequence ID" value="NZ_JBHUOP010000002.1"/>
</dbReference>
<organism evidence="1 2">
    <name type="scientific">Populibacterium corticicola</name>
    <dbReference type="NCBI Taxonomy" id="1812826"/>
    <lineage>
        <taxon>Bacteria</taxon>
        <taxon>Bacillati</taxon>
        <taxon>Actinomycetota</taxon>
        <taxon>Actinomycetes</taxon>
        <taxon>Micrococcales</taxon>
        <taxon>Jonesiaceae</taxon>
        <taxon>Populibacterium</taxon>
    </lineage>
</organism>
<proteinExistence type="predicted"/>
<evidence type="ECO:0000313" key="1">
    <source>
        <dbReference type="EMBL" id="MFD2839973.1"/>
    </source>
</evidence>
<dbReference type="Gene3D" id="3.40.1260.10">
    <property type="entry name" value="DsrEFH-like"/>
    <property type="match status" value="1"/>
</dbReference>
<gene>
    <name evidence="1" type="ORF">ACFSYH_05230</name>
</gene>